<dbReference type="InterPro" id="IPR032675">
    <property type="entry name" value="LRR_dom_sf"/>
</dbReference>
<dbReference type="Gene3D" id="1.20.1280.50">
    <property type="match status" value="1"/>
</dbReference>
<evidence type="ECO:0000313" key="2">
    <source>
        <dbReference type="EMBL" id="KAF7357629.1"/>
    </source>
</evidence>
<dbReference type="InterPro" id="IPR036047">
    <property type="entry name" value="F-box-like_dom_sf"/>
</dbReference>
<keyword evidence="3" id="KW-1185">Reference proteome</keyword>
<reference evidence="2" key="1">
    <citation type="submission" date="2020-05" db="EMBL/GenBank/DDBJ databases">
        <title>Mycena genomes resolve the evolution of fungal bioluminescence.</title>
        <authorList>
            <person name="Tsai I.J."/>
        </authorList>
    </citation>
    <scope>NUCLEOTIDE SEQUENCE</scope>
    <source>
        <strain evidence="2">160909Yilan</strain>
    </source>
</reference>
<feature type="domain" description="F-box" evidence="1">
    <location>
        <begin position="68"/>
        <end position="116"/>
    </location>
</feature>
<protein>
    <submittedName>
        <fullName evidence="2">F-box domain-containing protein</fullName>
    </submittedName>
</protein>
<proteinExistence type="predicted"/>
<dbReference type="Pfam" id="PF12937">
    <property type="entry name" value="F-box-like"/>
    <property type="match status" value="1"/>
</dbReference>
<name>A0A8H6YEQ8_9AGAR</name>
<dbReference type="InterPro" id="IPR001810">
    <property type="entry name" value="F-box_dom"/>
</dbReference>
<dbReference type="Gene3D" id="3.80.10.10">
    <property type="entry name" value="Ribonuclease Inhibitor"/>
    <property type="match status" value="1"/>
</dbReference>
<gene>
    <name evidence="2" type="ORF">MSAN_01359400</name>
</gene>
<evidence type="ECO:0000259" key="1">
    <source>
        <dbReference type="Pfam" id="PF12937"/>
    </source>
</evidence>
<sequence length="488" mass="55040">MSLDAFRAFVLAFAAHAAKSSKEDIERLIQGSQLRISSLDSQIKSLVEIRDRERACVAALRYLISPIHTLPVELLIEIFKLSIDDVTHIEDAFRISQVCSHWRRTAHNSPRLWTRPLEVDVGKSKKSTRAYADGLKTWLGRSAPLPLDITLLLDSTGVSRRILEEVLRISLRWRALLFDWEGYEPPPLSLVSRLAECRLDSLEELDLGRDAIVRDIDIPDLPSFAAAPNLQVLTICIESNALICGMPWAQLIYLHLECYSSPDDALDILAQCANLESASIRIRGWESDGLAANRDMITLTNLDDLSIPFCGLEEHVTPFFGSLSAPALTTLSLDFSDMQGGLQWTKAYLTEFQLRAPNITRLVFHYGGLTPEDFTTALRYTPSLAELELNACHYFDNTVISALSYEDEVKPLASCLHHLVLSHIHERFTADNLAGMLASRWWTDASELATRLDPPVVRWTYLNFEGFRGQLRDRMAVLQREGLPIRLK</sequence>
<evidence type="ECO:0000313" key="3">
    <source>
        <dbReference type="Proteomes" id="UP000623467"/>
    </source>
</evidence>
<comment type="caution">
    <text evidence="2">The sequence shown here is derived from an EMBL/GenBank/DDBJ whole genome shotgun (WGS) entry which is preliminary data.</text>
</comment>
<dbReference type="AlphaFoldDB" id="A0A8H6YEQ8"/>
<dbReference type="Proteomes" id="UP000623467">
    <property type="component" value="Unassembled WGS sequence"/>
</dbReference>
<organism evidence="2 3">
    <name type="scientific">Mycena sanguinolenta</name>
    <dbReference type="NCBI Taxonomy" id="230812"/>
    <lineage>
        <taxon>Eukaryota</taxon>
        <taxon>Fungi</taxon>
        <taxon>Dikarya</taxon>
        <taxon>Basidiomycota</taxon>
        <taxon>Agaricomycotina</taxon>
        <taxon>Agaricomycetes</taxon>
        <taxon>Agaricomycetidae</taxon>
        <taxon>Agaricales</taxon>
        <taxon>Marasmiineae</taxon>
        <taxon>Mycenaceae</taxon>
        <taxon>Mycena</taxon>
    </lineage>
</organism>
<dbReference type="SUPFAM" id="SSF52047">
    <property type="entry name" value="RNI-like"/>
    <property type="match status" value="1"/>
</dbReference>
<dbReference type="SUPFAM" id="SSF81383">
    <property type="entry name" value="F-box domain"/>
    <property type="match status" value="1"/>
</dbReference>
<accession>A0A8H6YEQ8</accession>
<dbReference type="EMBL" id="JACAZH010000010">
    <property type="protein sequence ID" value="KAF7357629.1"/>
    <property type="molecule type" value="Genomic_DNA"/>
</dbReference>
<dbReference type="OrthoDB" id="2269034at2759"/>